<dbReference type="InterPro" id="IPR003689">
    <property type="entry name" value="ZIP"/>
</dbReference>
<dbReference type="GO" id="GO:0006882">
    <property type="term" value="P:intracellular zinc ion homeostasis"/>
    <property type="evidence" value="ECO:0007669"/>
    <property type="project" value="TreeGrafter"/>
</dbReference>
<dbReference type="PANTHER" id="PTHR16950:SF16">
    <property type="entry name" value="ZINC TRANSPORTER ZIP13"/>
    <property type="match status" value="1"/>
</dbReference>
<evidence type="ECO:0000256" key="2">
    <source>
        <dbReference type="ARBA" id="ARBA00022692"/>
    </source>
</evidence>
<keyword evidence="7" id="KW-1185">Reference proteome</keyword>
<keyword evidence="4 5" id="KW-0472">Membrane</keyword>
<feature type="transmembrane region" description="Helical" evidence="5">
    <location>
        <begin position="47"/>
        <end position="68"/>
    </location>
</feature>
<dbReference type="OrthoDB" id="200954at2759"/>
<proteinExistence type="predicted"/>
<evidence type="ECO:0000313" key="7">
    <source>
        <dbReference type="Proteomes" id="UP000272942"/>
    </source>
</evidence>
<feature type="transmembrane region" description="Helical" evidence="5">
    <location>
        <begin position="89"/>
        <end position="109"/>
    </location>
</feature>
<gene>
    <name evidence="6" type="ORF">ECPE_LOCUS1977</name>
</gene>
<evidence type="ECO:0000313" key="8">
    <source>
        <dbReference type="WBParaSite" id="ECPE_0000197301-mRNA-1"/>
    </source>
</evidence>
<dbReference type="AlphaFoldDB" id="A0A183A4T8"/>
<dbReference type="Pfam" id="PF02535">
    <property type="entry name" value="Zip"/>
    <property type="match status" value="1"/>
</dbReference>
<evidence type="ECO:0000256" key="5">
    <source>
        <dbReference type="SAM" id="Phobius"/>
    </source>
</evidence>
<dbReference type="WBParaSite" id="ECPE_0000197301-mRNA-1">
    <property type="protein sequence ID" value="ECPE_0000197301-mRNA-1"/>
    <property type="gene ID" value="ECPE_0000197301"/>
</dbReference>
<dbReference type="GO" id="GO:0016020">
    <property type="term" value="C:membrane"/>
    <property type="evidence" value="ECO:0007669"/>
    <property type="project" value="UniProtKB-SubCell"/>
</dbReference>
<dbReference type="EMBL" id="UZAN01020802">
    <property type="protein sequence ID" value="VDP51429.1"/>
    <property type="molecule type" value="Genomic_DNA"/>
</dbReference>
<evidence type="ECO:0000256" key="4">
    <source>
        <dbReference type="ARBA" id="ARBA00023136"/>
    </source>
</evidence>
<name>A0A183A4T8_9TREM</name>
<dbReference type="Proteomes" id="UP000272942">
    <property type="component" value="Unassembled WGS sequence"/>
</dbReference>
<protein>
    <submittedName>
        <fullName evidence="8">MgtE domain-containing protein</fullName>
    </submittedName>
</protein>
<sequence length="111" mass="11539">MFLQLSTAIGAAIGASLSLLAAGVGLGSLTAKWNIPVLTDDVITGCILPFTAGGFIYIAMTSVLPDLLGSEHETGAKRTSHWFRRFAQSLAEVIALVAGIAMMAALGLFEE</sequence>
<evidence type="ECO:0000313" key="6">
    <source>
        <dbReference type="EMBL" id="VDP51429.1"/>
    </source>
</evidence>
<comment type="subcellular location">
    <subcellularLocation>
        <location evidence="1">Membrane</location>
        <topology evidence="1">Multi-pass membrane protein</topology>
    </subcellularLocation>
</comment>
<organism evidence="8">
    <name type="scientific">Echinostoma caproni</name>
    <dbReference type="NCBI Taxonomy" id="27848"/>
    <lineage>
        <taxon>Eukaryota</taxon>
        <taxon>Metazoa</taxon>
        <taxon>Spiralia</taxon>
        <taxon>Lophotrochozoa</taxon>
        <taxon>Platyhelminthes</taxon>
        <taxon>Trematoda</taxon>
        <taxon>Digenea</taxon>
        <taxon>Plagiorchiida</taxon>
        <taxon>Echinostomata</taxon>
        <taxon>Echinostomatoidea</taxon>
        <taxon>Echinostomatidae</taxon>
        <taxon>Echinostoma</taxon>
    </lineage>
</organism>
<reference evidence="6 7" key="2">
    <citation type="submission" date="2018-11" db="EMBL/GenBank/DDBJ databases">
        <authorList>
            <consortium name="Pathogen Informatics"/>
        </authorList>
    </citation>
    <scope>NUCLEOTIDE SEQUENCE [LARGE SCALE GENOMIC DNA]</scope>
    <source>
        <strain evidence="6 7">Egypt</strain>
    </source>
</reference>
<keyword evidence="2 5" id="KW-0812">Transmembrane</keyword>
<dbReference type="PANTHER" id="PTHR16950">
    <property type="entry name" value="ZINC TRANSPORTER SLC39A7 HISTIDINE-RICH MEMBRANE PROTEIN KE4"/>
    <property type="match status" value="1"/>
</dbReference>
<evidence type="ECO:0000256" key="3">
    <source>
        <dbReference type="ARBA" id="ARBA00022989"/>
    </source>
</evidence>
<evidence type="ECO:0000256" key="1">
    <source>
        <dbReference type="ARBA" id="ARBA00004141"/>
    </source>
</evidence>
<dbReference type="GO" id="GO:0005385">
    <property type="term" value="F:zinc ion transmembrane transporter activity"/>
    <property type="evidence" value="ECO:0007669"/>
    <property type="project" value="TreeGrafter"/>
</dbReference>
<accession>A0A183A4T8</accession>
<reference evidence="8" key="1">
    <citation type="submission" date="2016-06" db="UniProtKB">
        <authorList>
            <consortium name="WormBaseParasite"/>
        </authorList>
    </citation>
    <scope>IDENTIFICATION</scope>
</reference>
<keyword evidence="3 5" id="KW-1133">Transmembrane helix</keyword>